<evidence type="ECO:0000313" key="3">
    <source>
        <dbReference type="Proteomes" id="UP000249135"/>
    </source>
</evidence>
<organism evidence="2 3">
    <name type="scientific">Variovorax paradoxus</name>
    <dbReference type="NCBI Taxonomy" id="34073"/>
    <lineage>
        <taxon>Bacteria</taxon>
        <taxon>Pseudomonadati</taxon>
        <taxon>Pseudomonadota</taxon>
        <taxon>Betaproteobacteria</taxon>
        <taxon>Burkholderiales</taxon>
        <taxon>Comamonadaceae</taxon>
        <taxon>Variovorax</taxon>
    </lineage>
</organism>
<protein>
    <submittedName>
        <fullName evidence="2">Twin-arginine translocation pathway signal protein</fullName>
    </submittedName>
</protein>
<dbReference type="Pfam" id="PF03401">
    <property type="entry name" value="TctC"/>
    <property type="match status" value="1"/>
</dbReference>
<dbReference type="PANTHER" id="PTHR42928:SF5">
    <property type="entry name" value="BLR1237 PROTEIN"/>
    <property type="match status" value="1"/>
</dbReference>
<dbReference type="InterPro" id="IPR005064">
    <property type="entry name" value="BUG"/>
</dbReference>
<evidence type="ECO:0000313" key="2">
    <source>
        <dbReference type="EMBL" id="PZQ73116.1"/>
    </source>
</evidence>
<accession>A0A2W5Q6T4</accession>
<dbReference type="Gene3D" id="3.40.190.10">
    <property type="entry name" value="Periplasmic binding protein-like II"/>
    <property type="match status" value="1"/>
</dbReference>
<comment type="caution">
    <text evidence="2">The sequence shown here is derived from an EMBL/GenBank/DDBJ whole genome shotgun (WGS) entry which is preliminary data.</text>
</comment>
<evidence type="ECO:0000256" key="1">
    <source>
        <dbReference type="ARBA" id="ARBA00006987"/>
    </source>
</evidence>
<dbReference type="EMBL" id="QFPP01000206">
    <property type="protein sequence ID" value="PZQ73116.1"/>
    <property type="molecule type" value="Genomic_DNA"/>
</dbReference>
<dbReference type="InterPro" id="IPR006311">
    <property type="entry name" value="TAT_signal"/>
</dbReference>
<dbReference type="Gene3D" id="3.40.190.150">
    <property type="entry name" value="Bordetella uptake gene, domain 1"/>
    <property type="match status" value="1"/>
</dbReference>
<dbReference type="Proteomes" id="UP000249135">
    <property type="component" value="Unassembled WGS sequence"/>
</dbReference>
<proteinExistence type="inferred from homology"/>
<dbReference type="PIRSF" id="PIRSF017082">
    <property type="entry name" value="YflP"/>
    <property type="match status" value="1"/>
</dbReference>
<dbReference type="PROSITE" id="PS51318">
    <property type="entry name" value="TAT"/>
    <property type="match status" value="1"/>
</dbReference>
<sequence length="326" mass="33992">MHSTRREFIATAGAATLLAASPRAAMAQAKLDTVKIFVGFTPGTTPDVLARKVADKLTRSYAHSALVENRLGAGGQLAVTATKAAPGDGSGVLLTAMSILGVYPYTYKKLPYDAVTDLAPVSMGATFDYGIGVGPAVPESVKDVRDLMAWYRANPGNMSIGSPATGSTLHFTGVMLGKAAGLNLTHVGYKGSGPAIQDMLGGTLPALCTPLGTLLNQPKLRVLGTSGARRSPFTPQAPTLVEQGFKDMVFSEWYGFYLPANASAATVARLNAALREALAAQDVIETLTTFGMEAAPSSPEQLKTALREAQALWAPIVKETGFTADS</sequence>
<reference evidence="2 3" key="1">
    <citation type="submission" date="2017-08" db="EMBL/GenBank/DDBJ databases">
        <title>Infants hospitalized years apart are colonized by the same room-sourced microbial strains.</title>
        <authorList>
            <person name="Brooks B."/>
            <person name="Olm M.R."/>
            <person name="Firek B.A."/>
            <person name="Baker R."/>
            <person name="Thomas B.C."/>
            <person name="Morowitz M.J."/>
            <person name="Banfield J.F."/>
        </authorList>
    </citation>
    <scope>NUCLEOTIDE SEQUENCE [LARGE SCALE GENOMIC DNA]</scope>
    <source>
        <strain evidence="2">S2_005_003_R2_41</strain>
    </source>
</reference>
<comment type="similarity">
    <text evidence="1">Belongs to the UPF0065 (bug) family.</text>
</comment>
<dbReference type="AlphaFoldDB" id="A0A2W5Q6T4"/>
<gene>
    <name evidence="2" type="ORF">DI563_15905</name>
</gene>
<dbReference type="PANTHER" id="PTHR42928">
    <property type="entry name" value="TRICARBOXYLATE-BINDING PROTEIN"/>
    <property type="match status" value="1"/>
</dbReference>
<dbReference type="InterPro" id="IPR042100">
    <property type="entry name" value="Bug_dom1"/>
</dbReference>
<dbReference type="SUPFAM" id="SSF53850">
    <property type="entry name" value="Periplasmic binding protein-like II"/>
    <property type="match status" value="1"/>
</dbReference>
<name>A0A2W5Q6T4_VARPD</name>